<organism evidence="1 2">
    <name type="scientific">Rhododendron griersonianum</name>
    <dbReference type="NCBI Taxonomy" id="479676"/>
    <lineage>
        <taxon>Eukaryota</taxon>
        <taxon>Viridiplantae</taxon>
        <taxon>Streptophyta</taxon>
        <taxon>Embryophyta</taxon>
        <taxon>Tracheophyta</taxon>
        <taxon>Spermatophyta</taxon>
        <taxon>Magnoliopsida</taxon>
        <taxon>eudicotyledons</taxon>
        <taxon>Gunneridae</taxon>
        <taxon>Pentapetalae</taxon>
        <taxon>asterids</taxon>
        <taxon>Ericales</taxon>
        <taxon>Ericaceae</taxon>
        <taxon>Ericoideae</taxon>
        <taxon>Rhodoreae</taxon>
        <taxon>Rhododendron</taxon>
    </lineage>
</organism>
<accession>A0AAV6HMM5</accession>
<comment type="caution">
    <text evidence="1">The sequence shown here is derived from an EMBL/GenBank/DDBJ whole genome shotgun (WGS) entry which is preliminary data.</text>
</comment>
<dbReference type="Proteomes" id="UP000823749">
    <property type="component" value="Chromosome 13"/>
</dbReference>
<dbReference type="AlphaFoldDB" id="A0AAV6HMM5"/>
<name>A0AAV6HMM5_9ERIC</name>
<protein>
    <submittedName>
        <fullName evidence="1">Uncharacterized protein</fullName>
    </submittedName>
</protein>
<proteinExistence type="predicted"/>
<dbReference type="EMBL" id="JACTNZ010000013">
    <property type="protein sequence ID" value="KAG5514217.1"/>
    <property type="molecule type" value="Genomic_DNA"/>
</dbReference>
<keyword evidence="2" id="KW-1185">Reference proteome</keyword>
<reference evidence="1 2" key="1">
    <citation type="submission" date="2020-08" db="EMBL/GenBank/DDBJ databases">
        <title>Plant Genome Project.</title>
        <authorList>
            <person name="Zhang R.-G."/>
        </authorList>
    </citation>
    <scope>NUCLEOTIDE SEQUENCE [LARGE SCALE GENOMIC DNA]</scope>
    <source>
        <strain evidence="1">WSP0</strain>
        <tissue evidence="1">Leaf</tissue>
    </source>
</reference>
<sequence length="66" mass="7721">MHSQTRDHGTPSHYILRFCTLATPHVPIHHTTPRYHISFWHSIKQVPSNMEQAYFHIGIYDRIPGG</sequence>
<evidence type="ECO:0000313" key="2">
    <source>
        <dbReference type="Proteomes" id="UP000823749"/>
    </source>
</evidence>
<gene>
    <name evidence="1" type="ORF">RHGRI_035575</name>
</gene>
<evidence type="ECO:0000313" key="1">
    <source>
        <dbReference type="EMBL" id="KAG5514217.1"/>
    </source>
</evidence>